<keyword evidence="4" id="KW-1185">Reference proteome</keyword>
<dbReference type="EMBL" id="CP071182">
    <property type="protein sequence ID" value="QSO49197.1"/>
    <property type="molecule type" value="Genomic_DNA"/>
</dbReference>
<dbReference type="KEGG" id="afx:JZ786_09905"/>
<feature type="coiled-coil region" evidence="1">
    <location>
        <begin position="897"/>
        <end position="931"/>
    </location>
</feature>
<evidence type="ECO:0000256" key="2">
    <source>
        <dbReference type="SAM" id="MobiDB-lite"/>
    </source>
</evidence>
<feature type="coiled-coil region" evidence="1">
    <location>
        <begin position="288"/>
        <end position="414"/>
    </location>
</feature>
<dbReference type="GO" id="GO:0005737">
    <property type="term" value="C:cytoplasm"/>
    <property type="evidence" value="ECO:0007669"/>
    <property type="project" value="TreeGrafter"/>
</dbReference>
<reference evidence="3 4" key="1">
    <citation type="submission" date="2021-02" db="EMBL/GenBank/DDBJ databases">
        <title>Alicyclobacillus curvatus sp. nov. and Alicyclobacillus mengziensis sp. nov., two acidophilic bacteria isolated from acid mine drainage.</title>
        <authorList>
            <person name="Huang Y."/>
        </authorList>
    </citation>
    <scope>NUCLEOTIDE SEQUENCE [LARGE SCALE GENOMIC DNA]</scope>
    <source>
        <strain evidence="3 4">S30H14</strain>
    </source>
</reference>
<dbReference type="GO" id="GO:0032982">
    <property type="term" value="C:myosin filament"/>
    <property type="evidence" value="ECO:0007669"/>
    <property type="project" value="TreeGrafter"/>
</dbReference>
<dbReference type="RefSeq" id="WP_206658510.1">
    <property type="nucleotide sequence ID" value="NZ_CP071182.1"/>
</dbReference>
<feature type="region of interest" description="Disordered" evidence="2">
    <location>
        <begin position="620"/>
        <end position="651"/>
    </location>
</feature>
<sequence length="1468" mass="169092">MSLNRWHINRAGVVNFWLYDDAEFQLSDGRLILRGPNGSGKSVTMQSFLPLVLDGDKRPNRLDPFGSRDRRIEYYMLGESGSGHSDRTGYLYLEFVDSSVNKYLTVGIGLRARRGAQAVSFWGFAITDQRRIGHDFFLYHKEGWDLGQDKVPLDRASLEAAIGDGGKVVREQREYQSLVNQLLFGFDDIESYKELLNLLIQLRSPKLSKDHKPSVIYEILNNALPALGDEDLRPLASVLEDLDEISDRLEELSQYKRDTQQLVTAYDQYNRMRLYDLSTQVLDRQSEVTNQEKNTARLTKAHEELETKVEDLNLALEQVQKDITDSEAKVETIQRFDVMEKQHEYENVRGRMEETERQQAAIVMRRDDAVGEHDRKQIRLDTIRSELADHQHLAQELQARLAELAQEAEFAEHDVYAADWEGVQSAARVSEDGNLAGRDSDKRVWQQGKMEGQGNREGPSADAMSARVVPENVWSGLRRDIKEHAGKLKEARRLGEQERWQKERAEAAERALSDAREERDNAERLASDRQKDLEQCLEAQGNAILTWQRRLTELRIPDESWRESLRRLHHYPDVPYSDVVAPVRDAFDTVNKDIERRRADANHQKNQLEQAKADKKRELAEWQGQREPEPPRSEARVTARQRRIEQGTGKGMKVGGPLYALCEFHPRVDERTRAALETALHQAGVLDAWVSPQYWGLEERARKVPEGSGRSQSRRGRQLDDGGSWELHAKTPPSVELQEDEEEVFIEPKPLMFGETLAEYLTPTPSEESGLTAEQVDDVLRTIVLSDMSDEDMESPSTQMLVSTDGRYRIGPLSGVSVVKERAEWIGAEARRQTRLANIDRLQGEIQALDAEISHYQQLLQRLDSEQQASKSEFQQFPSEEPLHSANQSLHMAKLTLDGALATEQRANEALREATRRLRECQQQFVECTSNWRRLRRLEDIEAAIEDLHSYEVTLPSLQSAVTGIARAARDIHTLSAELERLDDRIEVEELELRAVTGQMNKLRADLQALEQLLEESGYRELVAQLDELKRRLQQAKQSESTLRDDLADAREARGQSQEKLRQVKQQLADAEERLAFVARRLETEWRLGFVETGFKEAANASAPPAPMDQLLKAVREFVRQERGKFESRQVRSVEKRLQEVFSLTQSSLRDYALEQTYDERFERWMILSYRDRVHPLTPSALLRQMEQMEEEQKSLIDEKDRELYEQILLHSVGNAIRDKINRAEQWVREMNQFMGARKTSSGFALSLDWVPKPASSEDELDTDLLVNLLRRSPETLRQSEIDMMMNHFRTRINRAKELADEGVILRESITALLDYRTWFRFKLSFKKGDNPYRELTDSRFNVLSGGEKAMAMYIPLFAATDSRYKDSRPNAPRILSLDEAFAGVDEKNMSDMFELLTDMEFDYMMTSQVLWGCYETVPSLSIYEVHRPNDADFVTLFPYYWNGTSRSLVVDDDWESAREVAATKSVE</sequence>
<feature type="region of interest" description="Disordered" evidence="2">
    <location>
        <begin position="506"/>
        <end position="527"/>
    </location>
</feature>
<dbReference type="SUPFAM" id="SSF52540">
    <property type="entry name" value="P-loop containing nucleoside triphosphate hydrolases"/>
    <property type="match status" value="1"/>
</dbReference>
<proteinExistence type="predicted"/>
<feature type="region of interest" description="Disordered" evidence="2">
    <location>
        <begin position="701"/>
        <end position="740"/>
    </location>
</feature>
<feature type="coiled-coil region" evidence="1">
    <location>
        <begin position="235"/>
        <end position="262"/>
    </location>
</feature>
<dbReference type="InterPro" id="IPR027417">
    <property type="entry name" value="P-loop_NTPase"/>
</dbReference>
<protein>
    <submittedName>
        <fullName evidence="3">TIGR02680 family protein</fullName>
    </submittedName>
</protein>
<keyword evidence="1" id="KW-0175">Coiled coil</keyword>
<dbReference type="GO" id="GO:0016460">
    <property type="term" value="C:myosin II complex"/>
    <property type="evidence" value="ECO:0007669"/>
    <property type="project" value="TreeGrafter"/>
</dbReference>
<accession>A0A9X7W2X6</accession>
<feature type="region of interest" description="Disordered" evidence="2">
    <location>
        <begin position="1035"/>
        <end position="1059"/>
    </location>
</feature>
<feature type="compositionally biased region" description="Basic and acidic residues" evidence="2">
    <location>
        <begin position="620"/>
        <end position="645"/>
    </location>
</feature>
<dbReference type="Proteomes" id="UP000663505">
    <property type="component" value="Chromosome"/>
</dbReference>
<dbReference type="Pfam" id="PF13558">
    <property type="entry name" value="SbcC_Walker_B"/>
    <property type="match status" value="1"/>
</dbReference>
<name>A0A9X7W2X6_9BACL</name>
<dbReference type="GO" id="GO:0000146">
    <property type="term" value="F:microfilament motor activity"/>
    <property type="evidence" value="ECO:0007669"/>
    <property type="project" value="TreeGrafter"/>
</dbReference>
<organism evidence="3 4">
    <name type="scientific">Alicyclobacillus mengziensis</name>
    <dbReference type="NCBI Taxonomy" id="2931921"/>
    <lineage>
        <taxon>Bacteria</taxon>
        <taxon>Bacillati</taxon>
        <taxon>Bacillota</taxon>
        <taxon>Bacilli</taxon>
        <taxon>Bacillales</taxon>
        <taxon>Alicyclobacillaceae</taxon>
        <taxon>Alicyclobacillus</taxon>
    </lineage>
</organism>
<dbReference type="PANTHER" id="PTHR45615">
    <property type="entry name" value="MYOSIN HEAVY CHAIN, NON-MUSCLE"/>
    <property type="match status" value="1"/>
</dbReference>
<dbReference type="PANTHER" id="PTHR45615:SF40">
    <property type="entry name" value="MYOSIN HEAVY CHAIN, NON-MUSCLE"/>
    <property type="match status" value="1"/>
</dbReference>
<feature type="region of interest" description="Disordered" evidence="2">
    <location>
        <begin position="432"/>
        <end position="464"/>
    </location>
</feature>
<feature type="coiled-coil region" evidence="1">
    <location>
        <begin position="839"/>
        <end position="866"/>
    </location>
</feature>
<evidence type="ECO:0000256" key="1">
    <source>
        <dbReference type="SAM" id="Coils"/>
    </source>
</evidence>
<dbReference type="Gene3D" id="3.40.50.300">
    <property type="entry name" value="P-loop containing nucleotide triphosphate hydrolases"/>
    <property type="match status" value="2"/>
</dbReference>
<dbReference type="GO" id="GO:0051015">
    <property type="term" value="F:actin filament binding"/>
    <property type="evidence" value="ECO:0007669"/>
    <property type="project" value="TreeGrafter"/>
</dbReference>
<gene>
    <name evidence="3" type="ORF">JZ786_09905</name>
</gene>
<feature type="compositionally biased region" description="Basic and acidic residues" evidence="2">
    <location>
        <begin position="1042"/>
        <end position="1059"/>
    </location>
</feature>
<evidence type="ECO:0000313" key="3">
    <source>
        <dbReference type="EMBL" id="QSO49197.1"/>
    </source>
</evidence>
<evidence type="ECO:0000313" key="4">
    <source>
        <dbReference type="Proteomes" id="UP000663505"/>
    </source>
</evidence>